<evidence type="ECO:0000256" key="4">
    <source>
        <dbReference type="ARBA" id="ARBA00022801"/>
    </source>
</evidence>
<evidence type="ECO:0000256" key="3">
    <source>
        <dbReference type="ARBA" id="ARBA00007658"/>
    </source>
</evidence>
<dbReference type="UniPathway" id="UPA00378"/>
<keyword evidence="7" id="KW-0106">Calcium</keyword>
<feature type="region of interest" description="Disordered" evidence="10">
    <location>
        <begin position="678"/>
        <end position="789"/>
    </location>
</feature>
<dbReference type="GO" id="GO:0036503">
    <property type="term" value="P:ERAD pathway"/>
    <property type="evidence" value="ECO:0007669"/>
    <property type="project" value="UniProtKB-ARBA"/>
</dbReference>
<feature type="binding site" evidence="7">
    <location>
        <position position="907"/>
    </location>
    <ligand>
        <name>Ca(2+)</name>
        <dbReference type="ChEBI" id="CHEBI:29108"/>
    </ligand>
</feature>
<dbReference type="Pfam" id="PF01532">
    <property type="entry name" value="Glyco_hydro_47"/>
    <property type="match status" value="1"/>
</dbReference>
<evidence type="ECO:0000256" key="7">
    <source>
        <dbReference type="PIRSR" id="PIRSR601382-2"/>
    </source>
</evidence>
<dbReference type="Proteomes" id="UP000557566">
    <property type="component" value="Unassembled WGS sequence"/>
</dbReference>
<feature type="chain" id="PRO_5034884434" description="alpha-1,2-Mannosidase" evidence="11">
    <location>
        <begin position="25"/>
        <end position="914"/>
    </location>
</feature>
<evidence type="ECO:0000313" key="13">
    <source>
        <dbReference type="Proteomes" id="UP000557566"/>
    </source>
</evidence>
<evidence type="ECO:0000256" key="10">
    <source>
        <dbReference type="SAM" id="MobiDB-lite"/>
    </source>
</evidence>
<dbReference type="PRINTS" id="PR00747">
    <property type="entry name" value="GLYHDRLASE47"/>
</dbReference>
<feature type="compositionally biased region" description="Acidic residues" evidence="10">
    <location>
        <begin position="754"/>
        <end position="764"/>
    </location>
</feature>
<feature type="compositionally biased region" description="Basic and acidic residues" evidence="10">
    <location>
        <begin position="678"/>
        <end position="696"/>
    </location>
</feature>
<feature type="region of interest" description="Disordered" evidence="10">
    <location>
        <begin position="34"/>
        <end position="165"/>
    </location>
</feature>
<feature type="active site" description="Proton donor" evidence="6">
    <location>
        <position position="291"/>
    </location>
</feature>
<organism evidence="12 13">
    <name type="scientific">Ophiocordyceps sinensis</name>
    <dbReference type="NCBI Taxonomy" id="72228"/>
    <lineage>
        <taxon>Eukaryota</taxon>
        <taxon>Fungi</taxon>
        <taxon>Dikarya</taxon>
        <taxon>Ascomycota</taxon>
        <taxon>Pezizomycotina</taxon>
        <taxon>Sordariomycetes</taxon>
        <taxon>Hypocreomycetidae</taxon>
        <taxon>Hypocreales</taxon>
        <taxon>Ophiocordycipitaceae</taxon>
        <taxon>Ophiocordyceps</taxon>
    </lineage>
</organism>
<evidence type="ECO:0000256" key="1">
    <source>
        <dbReference type="ARBA" id="ARBA00001913"/>
    </source>
</evidence>
<dbReference type="PANTHER" id="PTHR11742:SF103">
    <property type="entry name" value="ENDOPLASMIC RETICULUM MANNOSIDASE MNL2-RELATED"/>
    <property type="match status" value="1"/>
</dbReference>
<feature type="disulfide bond" evidence="8">
    <location>
        <begin position="609"/>
        <end position="638"/>
    </location>
</feature>
<feature type="signal peptide" evidence="11">
    <location>
        <begin position="1"/>
        <end position="24"/>
    </location>
</feature>
<dbReference type="GO" id="GO:0005975">
    <property type="term" value="P:carbohydrate metabolic process"/>
    <property type="evidence" value="ECO:0007669"/>
    <property type="project" value="InterPro"/>
</dbReference>
<feature type="active site" evidence="6">
    <location>
        <position position="535"/>
    </location>
</feature>
<evidence type="ECO:0000256" key="2">
    <source>
        <dbReference type="ARBA" id="ARBA00004922"/>
    </source>
</evidence>
<evidence type="ECO:0000256" key="11">
    <source>
        <dbReference type="SAM" id="SignalP"/>
    </source>
</evidence>
<feature type="compositionally biased region" description="Basic and acidic residues" evidence="10">
    <location>
        <begin position="127"/>
        <end position="137"/>
    </location>
</feature>
<dbReference type="OrthoDB" id="8118055at2759"/>
<comment type="similarity">
    <text evidence="3 9">Belongs to the glycosyl hydrolase 47 family.</text>
</comment>
<keyword evidence="5 8" id="KW-1015">Disulfide bond</keyword>
<name>A0A8H4V8V6_9HYPO</name>
<evidence type="ECO:0000256" key="8">
    <source>
        <dbReference type="PIRSR" id="PIRSR601382-3"/>
    </source>
</evidence>
<evidence type="ECO:0000256" key="9">
    <source>
        <dbReference type="RuleBase" id="RU361193"/>
    </source>
</evidence>
<comment type="cofactor">
    <cofactor evidence="1 7">
        <name>Ca(2+)</name>
        <dbReference type="ChEBI" id="CHEBI:29108"/>
    </cofactor>
</comment>
<dbReference type="InterPro" id="IPR036026">
    <property type="entry name" value="Seven-hairpin_glycosidases"/>
</dbReference>
<dbReference type="GO" id="GO:0005783">
    <property type="term" value="C:endoplasmic reticulum"/>
    <property type="evidence" value="ECO:0007669"/>
    <property type="project" value="TreeGrafter"/>
</dbReference>
<dbReference type="EMBL" id="JAAVMX010000002">
    <property type="protein sequence ID" value="KAF4512031.1"/>
    <property type="molecule type" value="Genomic_DNA"/>
</dbReference>
<feature type="compositionally biased region" description="Polar residues" evidence="10">
    <location>
        <begin position="484"/>
        <end position="493"/>
    </location>
</feature>
<keyword evidence="4 9" id="KW-0378">Hydrolase</keyword>
<dbReference type="PANTHER" id="PTHR11742">
    <property type="entry name" value="MANNOSYL-OLIGOSACCHARIDE ALPHA-1,2-MANNOSIDASE-RELATED"/>
    <property type="match status" value="1"/>
</dbReference>
<proteinExistence type="inferred from homology"/>
<feature type="region of interest" description="Disordered" evidence="10">
    <location>
        <begin position="484"/>
        <end position="509"/>
    </location>
</feature>
<feature type="region of interest" description="Disordered" evidence="10">
    <location>
        <begin position="432"/>
        <end position="455"/>
    </location>
</feature>
<feature type="active site" evidence="6">
    <location>
        <position position="821"/>
    </location>
</feature>
<dbReference type="InterPro" id="IPR001382">
    <property type="entry name" value="Glyco_hydro_47"/>
</dbReference>
<dbReference type="InterPro" id="IPR012341">
    <property type="entry name" value="6hp_glycosidase-like_sf"/>
</dbReference>
<dbReference type="GO" id="GO:0005509">
    <property type="term" value="F:calcium ion binding"/>
    <property type="evidence" value="ECO:0007669"/>
    <property type="project" value="InterPro"/>
</dbReference>
<keyword evidence="13" id="KW-1185">Reference proteome</keyword>
<dbReference type="InterPro" id="IPR050749">
    <property type="entry name" value="Glycosyl_Hydrolase_47"/>
</dbReference>
<dbReference type="EC" id="3.2.1.-" evidence="9"/>
<reference evidence="12 13" key="1">
    <citation type="journal article" date="2020" name="Genome Biol. Evol.">
        <title>A new high-quality draft genome assembly of the Chinese cordyceps Ophiocordyceps sinensis.</title>
        <authorList>
            <person name="Shu R."/>
            <person name="Zhang J."/>
            <person name="Meng Q."/>
            <person name="Zhang H."/>
            <person name="Zhou G."/>
            <person name="Li M."/>
            <person name="Wu P."/>
            <person name="Zhao Y."/>
            <person name="Chen C."/>
            <person name="Qin Q."/>
        </authorList>
    </citation>
    <scope>NUCLEOTIDE SEQUENCE [LARGE SCALE GENOMIC DNA]</scope>
    <source>
        <strain evidence="12 13">IOZ07</strain>
    </source>
</reference>
<dbReference type="SUPFAM" id="SSF48225">
    <property type="entry name" value="Seven-hairpin glycosidases"/>
    <property type="match status" value="1"/>
</dbReference>
<feature type="active site" description="Proton donor" evidence="6">
    <location>
        <position position="652"/>
    </location>
</feature>
<keyword evidence="9" id="KW-0326">Glycosidase</keyword>
<evidence type="ECO:0000256" key="5">
    <source>
        <dbReference type="ARBA" id="ARBA00023157"/>
    </source>
</evidence>
<dbReference type="GO" id="GO:0016020">
    <property type="term" value="C:membrane"/>
    <property type="evidence" value="ECO:0007669"/>
    <property type="project" value="InterPro"/>
</dbReference>
<evidence type="ECO:0000256" key="6">
    <source>
        <dbReference type="PIRSR" id="PIRSR601382-1"/>
    </source>
</evidence>
<dbReference type="GO" id="GO:0004571">
    <property type="term" value="F:mannosyl-oligosaccharide 1,2-alpha-mannosidase activity"/>
    <property type="evidence" value="ECO:0007669"/>
    <property type="project" value="InterPro"/>
</dbReference>
<comment type="pathway">
    <text evidence="2">Protein modification; protein glycosylation.</text>
</comment>
<dbReference type="AlphaFoldDB" id="A0A8H4V8V6"/>
<keyword evidence="7" id="KW-0479">Metal-binding</keyword>
<comment type="caution">
    <text evidence="12">The sequence shown here is derived from an EMBL/GenBank/DDBJ whole genome shotgun (WGS) entry which is preliminary data.</text>
</comment>
<evidence type="ECO:0000313" key="12">
    <source>
        <dbReference type="EMBL" id="KAF4512031.1"/>
    </source>
</evidence>
<keyword evidence="11" id="KW-0732">Signal</keyword>
<dbReference type="Gene3D" id="1.50.10.10">
    <property type="match status" value="3"/>
</dbReference>
<protein>
    <recommendedName>
        <fullName evidence="9">alpha-1,2-Mannosidase</fullName>
        <ecNumber evidence="9">3.2.1.-</ecNumber>
    </recommendedName>
</protein>
<accession>A0A8H4V8V6</accession>
<sequence length="914" mass="102018">MPKRRYRLFALCAIVVFLLYRLVQNPWTPALDLAATRRPPPPAPEAAPQGPNRAHAKSLVANRPQEPLNGESGHDDKSKPAHVVQGKAGGDERVDLKPPPSSKDATKEGKPGGTDSRPSKPGAHDGTSPDKTNKDEVPQGWKTPPKGAAPESRPPADGQVHWTKPEEHFPLSKESIIPLPTGAASKIPKVQFDFAPESKQAKDTRLQRQRKVKMELARSWAGYRKHAWMHDELSPDSGRSRDPFCGWAATLVDALDTLWIAGMKKEFDEAAKAVKDIDFTYTPRPEIPVFETTIRYLGGLIAAFDVSGGSQGNYSFLLDKATELAEILMGIFDTPNRMPLLYYRWKPEYTSQPHSAGQVGVAELATLSMEFTRLAQITFQDKYYDAIDRITNALVDLQKRGTLIPGLFPESLDASGCNRTVASLQDSLSKGAKEQMNSQEVLGEPEGFGGQSKGLRSILDSNRQKELDSALEGQKQRRFIRDSTMASSDGTTMSKKKRDGPFAADGKGSRWDCEPQGLVPGGNGLQSFHVGGGQDSAYEYFPKEYQLLGGRESKYRKLYEDAVSAINKWLIFRPMIEGSWNVLFPAKLSTYGDSVQDFRYEYEVAHLTCFVGGMYGLGGKLFDREEDIETAKKLTNGCVWAYQSTLSGIMPESGHVLPCSSKDRCDFNKTRWWEELDQSKGRRDEQVKEWEAEHGTKKVRRAASLEDDEADYDGSKLPPSLRKKVDQGLGAMNGRLKTGKGSKLDVPKSSLAGDDTEEAAEDDSDRPAKPKRPVPRASMSDVSVAEKPQSHEQFVLEKIERERLPPGFVKVPSTSYLLRPEAIESVWYMYRITGDVEWMDKGWQMFEATVRATRTSIANSAVDNVLLEEPRTKDEMESFWIAETLKYYFLLFSEPDVISLDEWVLNTEAHPFRL</sequence>
<gene>
    <name evidence="12" type="ORF">G6O67_001216</name>
</gene>